<comment type="caution">
    <text evidence="2">The sequence shown here is derived from an EMBL/GenBank/DDBJ whole genome shotgun (WGS) entry which is preliminary data.</text>
</comment>
<keyword evidence="1" id="KW-0472">Membrane</keyword>
<sequence length="416" mass="47899">MPRVKPSDGPWIVVNQLSALFNGLFAVKLLVTPFLVYLTEPFPWSPTQAPLHEWASFEKFNNGTFAYLSNIYNHDKFNSHDVCIKDSQPAHMLHYTNRFPGIRMPFYPEMCFEISPGALFFCLGISHFVNTFLGSTVEERKTIAPFQCQHFRYFGFARCDALYFGVVIWEGGAWMLFKFVYRCLVVIYIGRAMKRLYYDHFENLIVNLGKYGVVSKEVEYTQYEIVLGDPTCLILQDPIVSLVMVVDILMDLTAMSLGFLYTSRFVWARYFAMRYLSYAVKRYGWEESFEPVDPGILAIVTAWYVAPYFTLLSRTPLMVLFQFVWAICVPSNLKQERIETGPGSLVGTFFIAICPVAFMLSLAKLRHCKTGKLKHLFKRLIGSALIRRSIFSTKLQASVVVKPKSISIECWAIYFL</sequence>
<keyword evidence="1" id="KW-1133">Transmembrane helix</keyword>
<keyword evidence="3" id="KW-1185">Reference proteome</keyword>
<dbReference type="EMBL" id="VJMJ01000262">
    <property type="protein sequence ID" value="KAF0724789.1"/>
    <property type="molecule type" value="Genomic_DNA"/>
</dbReference>
<dbReference type="Proteomes" id="UP000481153">
    <property type="component" value="Unassembled WGS sequence"/>
</dbReference>
<reference evidence="2 3" key="1">
    <citation type="submission" date="2019-07" db="EMBL/GenBank/DDBJ databases">
        <title>Genomics analysis of Aphanomyces spp. identifies a new class of oomycete effector associated with host adaptation.</title>
        <authorList>
            <person name="Gaulin E."/>
        </authorList>
    </citation>
    <scope>NUCLEOTIDE SEQUENCE [LARGE SCALE GENOMIC DNA]</scope>
    <source>
        <strain evidence="2 3">ATCC 201684</strain>
    </source>
</reference>
<protein>
    <submittedName>
        <fullName evidence="2">Uncharacterized protein</fullName>
    </submittedName>
</protein>
<dbReference type="AlphaFoldDB" id="A0A6G0WBY7"/>
<evidence type="ECO:0000313" key="2">
    <source>
        <dbReference type="EMBL" id="KAF0724789.1"/>
    </source>
</evidence>
<name>A0A6G0WBY7_9STRA</name>
<dbReference type="VEuPathDB" id="FungiDB:AeMF1_017879"/>
<evidence type="ECO:0000313" key="3">
    <source>
        <dbReference type="Proteomes" id="UP000481153"/>
    </source>
</evidence>
<accession>A0A6G0WBY7</accession>
<keyword evidence="1" id="KW-0812">Transmembrane</keyword>
<feature type="transmembrane region" description="Helical" evidence="1">
    <location>
        <begin position="20"/>
        <end position="38"/>
    </location>
</feature>
<feature type="transmembrane region" description="Helical" evidence="1">
    <location>
        <begin position="239"/>
        <end position="261"/>
    </location>
</feature>
<organism evidence="2 3">
    <name type="scientific">Aphanomyces euteiches</name>
    <dbReference type="NCBI Taxonomy" id="100861"/>
    <lineage>
        <taxon>Eukaryota</taxon>
        <taxon>Sar</taxon>
        <taxon>Stramenopiles</taxon>
        <taxon>Oomycota</taxon>
        <taxon>Saprolegniomycetes</taxon>
        <taxon>Saprolegniales</taxon>
        <taxon>Verrucalvaceae</taxon>
        <taxon>Aphanomyces</taxon>
    </lineage>
</organism>
<feature type="transmembrane region" description="Helical" evidence="1">
    <location>
        <begin position="345"/>
        <end position="365"/>
    </location>
</feature>
<proteinExistence type="predicted"/>
<feature type="transmembrane region" description="Helical" evidence="1">
    <location>
        <begin position="161"/>
        <end position="189"/>
    </location>
</feature>
<gene>
    <name evidence="2" type="ORF">Ae201684_016606</name>
</gene>
<evidence type="ECO:0000256" key="1">
    <source>
        <dbReference type="SAM" id="Phobius"/>
    </source>
</evidence>